<reference evidence="2 3" key="1">
    <citation type="submission" date="2020-10" db="EMBL/GenBank/DDBJ databases">
        <title>Draft genome and description of Brachybacterium epidermidis sp nov.</title>
        <authorList>
            <person name="Boxberger M."/>
            <person name="La Scola B."/>
        </authorList>
    </citation>
    <scope>NUCLEOTIDE SEQUENCE [LARGE SCALE GENOMIC DNA]</scope>
    <source>
        <strain evidence="2 3">Marseille-Q2903</strain>
    </source>
</reference>
<comment type="caution">
    <text evidence="2">The sequence shown here is derived from an EMBL/GenBank/DDBJ whole genome shotgun (WGS) entry which is preliminary data.</text>
</comment>
<organism evidence="2 3">
    <name type="scientific">Brachybacterium epidermidis</name>
    <dbReference type="NCBI Taxonomy" id="2781983"/>
    <lineage>
        <taxon>Bacteria</taxon>
        <taxon>Bacillati</taxon>
        <taxon>Actinomycetota</taxon>
        <taxon>Actinomycetes</taxon>
        <taxon>Micrococcales</taxon>
        <taxon>Dermabacteraceae</taxon>
        <taxon>Brachybacterium</taxon>
    </lineage>
</organism>
<feature type="region of interest" description="Disordered" evidence="1">
    <location>
        <begin position="52"/>
        <end position="76"/>
    </location>
</feature>
<proteinExistence type="predicted"/>
<dbReference type="EMBL" id="JADEYR010000004">
    <property type="protein sequence ID" value="MBE9403667.1"/>
    <property type="molecule type" value="Genomic_DNA"/>
</dbReference>
<gene>
    <name evidence="2" type="ORF">IOE58_05520</name>
</gene>
<keyword evidence="3" id="KW-1185">Reference proteome</keyword>
<dbReference type="RefSeq" id="WP_193865418.1">
    <property type="nucleotide sequence ID" value="NZ_JADEYR010000004.1"/>
</dbReference>
<protein>
    <submittedName>
        <fullName evidence="2">Uncharacterized protein</fullName>
    </submittedName>
</protein>
<accession>A0ABR9VZP9</accession>
<sequence length="76" mass="8373">MGPPLAVLRGAARDNIPDLWSSYGTGDMVKIARQHARITGARYDEELLHVLAQTSSPSTPAPPRRRLPRRDRAAGR</sequence>
<evidence type="ECO:0000256" key="1">
    <source>
        <dbReference type="SAM" id="MobiDB-lite"/>
    </source>
</evidence>
<evidence type="ECO:0000313" key="2">
    <source>
        <dbReference type="EMBL" id="MBE9403667.1"/>
    </source>
</evidence>
<dbReference type="Proteomes" id="UP000644727">
    <property type="component" value="Unassembled WGS sequence"/>
</dbReference>
<evidence type="ECO:0000313" key="3">
    <source>
        <dbReference type="Proteomes" id="UP000644727"/>
    </source>
</evidence>
<name>A0ABR9VZP9_9MICO</name>